<evidence type="ECO:0000313" key="2">
    <source>
        <dbReference type="EMBL" id="SKA80454.1"/>
    </source>
</evidence>
<protein>
    <submittedName>
        <fullName evidence="1">Uncharacterized protein</fullName>
    </submittedName>
</protein>
<evidence type="ECO:0000313" key="1">
    <source>
        <dbReference type="EMBL" id="SKA68868.1"/>
    </source>
</evidence>
<reference evidence="1 3" key="1">
    <citation type="submission" date="2017-02" db="EMBL/GenBank/DDBJ databases">
        <authorList>
            <person name="Peterson S.W."/>
        </authorList>
    </citation>
    <scope>NUCLEOTIDE SEQUENCE [LARGE SCALE GENOMIC DNA]</scope>
    <source>
        <strain evidence="1 3">ATCC 49788</strain>
    </source>
</reference>
<dbReference type="Proteomes" id="UP000190460">
    <property type="component" value="Unassembled WGS sequence"/>
</dbReference>
<sequence length="75" mass="8721">MDLSDGLRDSLKAYLGWGKPRLDCFVSMLLALLNARQMNLSLLAVHIDSDTEIASRYRRMQRFFSQVFFDYNDIA</sequence>
<dbReference type="AlphaFoldDB" id="A0A1T4VVL8"/>
<accession>A0A1T4VVL8</accession>
<keyword evidence="3" id="KW-1185">Reference proteome</keyword>
<dbReference type="EMBL" id="FUYB01000009">
    <property type="protein sequence ID" value="SKA80454.1"/>
    <property type="molecule type" value="Genomic_DNA"/>
</dbReference>
<evidence type="ECO:0000313" key="3">
    <source>
        <dbReference type="Proteomes" id="UP000190460"/>
    </source>
</evidence>
<reference evidence="3" key="2">
    <citation type="submission" date="2017-02" db="EMBL/GenBank/DDBJ databases">
        <authorList>
            <person name="Varghese N."/>
            <person name="Submissions S."/>
        </authorList>
    </citation>
    <scope>NUCLEOTIDE SEQUENCE [LARGE SCALE GENOMIC DNA]</scope>
    <source>
        <strain evidence="3">ATCC 49788</strain>
    </source>
</reference>
<name>A0A1T4VVL8_9GAMM</name>
<dbReference type="EMBL" id="FUYB01000001">
    <property type="protein sequence ID" value="SKA68868.1"/>
    <property type="molecule type" value="Genomic_DNA"/>
</dbReference>
<feature type="non-terminal residue" evidence="1">
    <location>
        <position position="75"/>
    </location>
</feature>
<gene>
    <name evidence="1" type="ORF">SAMN02745130_00401</name>
    <name evidence="2" type="ORF">SAMN02745130_02077</name>
</gene>
<proteinExistence type="predicted"/>
<organism evidence="1 3">
    <name type="scientific">Thiothrix eikelboomii</name>
    <dbReference type="NCBI Taxonomy" id="92487"/>
    <lineage>
        <taxon>Bacteria</taxon>
        <taxon>Pseudomonadati</taxon>
        <taxon>Pseudomonadota</taxon>
        <taxon>Gammaproteobacteria</taxon>
        <taxon>Thiotrichales</taxon>
        <taxon>Thiotrichaceae</taxon>
        <taxon>Thiothrix</taxon>
    </lineage>
</organism>